<keyword evidence="1 5" id="KW-0963">Cytoplasm</keyword>
<dbReference type="InterPro" id="IPR011033">
    <property type="entry name" value="PRC_barrel-like_sf"/>
</dbReference>
<dbReference type="EMBL" id="PGFZ01000005">
    <property type="protein sequence ID" value="POZ51753.1"/>
    <property type="molecule type" value="Genomic_DNA"/>
</dbReference>
<accession>A0A2S5CLQ7</accession>
<dbReference type="Pfam" id="PF24986">
    <property type="entry name" value="PRC_RimM"/>
    <property type="match status" value="1"/>
</dbReference>
<dbReference type="HAMAP" id="MF_00014">
    <property type="entry name" value="Ribosome_mat_RimM"/>
    <property type="match status" value="1"/>
</dbReference>
<feature type="domain" description="Ribosome maturation factor RimM PRC barrel" evidence="7">
    <location>
        <begin position="101"/>
        <end position="165"/>
    </location>
</feature>
<dbReference type="InterPro" id="IPR011961">
    <property type="entry name" value="RimM"/>
</dbReference>
<dbReference type="RefSeq" id="WP_103974596.1">
    <property type="nucleotide sequence ID" value="NZ_PGFZ01000005.1"/>
</dbReference>
<keyword evidence="4 5" id="KW-0143">Chaperone</keyword>
<evidence type="ECO:0000256" key="1">
    <source>
        <dbReference type="ARBA" id="ARBA00022490"/>
    </source>
</evidence>
<dbReference type="GO" id="GO:0005840">
    <property type="term" value="C:ribosome"/>
    <property type="evidence" value="ECO:0007669"/>
    <property type="project" value="InterPro"/>
</dbReference>
<dbReference type="GO" id="GO:0042274">
    <property type="term" value="P:ribosomal small subunit biogenesis"/>
    <property type="evidence" value="ECO:0007669"/>
    <property type="project" value="UniProtKB-UniRule"/>
</dbReference>
<dbReference type="PANTHER" id="PTHR33692:SF1">
    <property type="entry name" value="RIBOSOME MATURATION FACTOR RIMM"/>
    <property type="match status" value="1"/>
</dbReference>
<dbReference type="InterPro" id="IPR056792">
    <property type="entry name" value="PRC_RimM"/>
</dbReference>
<dbReference type="Gene3D" id="2.30.30.240">
    <property type="entry name" value="PRC-barrel domain"/>
    <property type="match status" value="1"/>
</dbReference>
<evidence type="ECO:0000256" key="5">
    <source>
        <dbReference type="HAMAP-Rule" id="MF_00014"/>
    </source>
</evidence>
<sequence length="168" mass="18140">MADKGLVNVGEVSGVFGIKGWVKVFSFTDPRDNILSYSPWLLSKGNETKTVKVIEGALQGGAVVAKLVGIDDRDQAAALMGWTIFITPEQLPKTAADEYYWSDLLGLNVETTDGVSLGVVDSLLETGANDVVVVSGERPRAIPFLQGQTIIRIDLAAQLMVVDWDPEF</sequence>
<evidence type="ECO:0000256" key="2">
    <source>
        <dbReference type="ARBA" id="ARBA00022517"/>
    </source>
</evidence>
<dbReference type="GO" id="GO:0005737">
    <property type="term" value="C:cytoplasm"/>
    <property type="evidence" value="ECO:0007669"/>
    <property type="project" value="UniProtKB-SubCell"/>
</dbReference>
<organism evidence="8 9">
    <name type="scientific">Methylovulum psychrotolerans</name>
    <dbReference type="NCBI Taxonomy" id="1704499"/>
    <lineage>
        <taxon>Bacteria</taxon>
        <taxon>Pseudomonadati</taxon>
        <taxon>Pseudomonadota</taxon>
        <taxon>Gammaproteobacteria</taxon>
        <taxon>Methylococcales</taxon>
        <taxon>Methylococcaceae</taxon>
        <taxon>Methylovulum</taxon>
    </lineage>
</organism>
<comment type="subunit">
    <text evidence="5">Binds ribosomal protein uS19.</text>
</comment>
<evidence type="ECO:0000313" key="8">
    <source>
        <dbReference type="EMBL" id="POZ51753.1"/>
    </source>
</evidence>
<feature type="domain" description="RimM N-terminal" evidence="6">
    <location>
        <begin position="9"/>
        <end position="89"/>
    </location>
</feature>
<comment type="function">
    <text evidence="5">An accessory protein needed during the final step in the assembly of 30S ribosomal subunit, possibly for assembly of the head region. Essential for efficient processing of 16S rRNA. May be needed both before and after RbfA during the maturation of 16S rRNA. It has affinity for free ribosomal 30S subunits but not for 70S ribosomes.</text>
</comment>
<dbReference type="NCBIfam" id="TIGR02273">
    <property type="entry name" value="16S_RimM"/>
    <property type="match status" value="1"/>
</dbReference>
<comment type="domain">
    <text evidence="5">The PRC barrel domain binds ribosomal protein uS19.</text>
</comment>
<dbReference type="AlphaFoldDB" id="A0A2S5CLQ7"/>
<evidence type="ECO:0000259" key="7">
    <source>
        <dbReference type="Pfam" id="PF24986"/>
    </source>
</evidence>
<evidence type="ECO:0000256" key="4">
    <source>
        <dbReference type="ARBA" id="ARBA00023186"/>
    </source>
</evidence>
<dbReference type="GO" id="GO:0043022">
    <property type="term" value="F:ribosome binding"/>
    <property type="evidence" value="ECO:0007669"/>
    <property type="project" value="InterPro"/>
</dbReference>
<comment type="similarity">
    <text evidence="5">Belongs to the RimM family.</text>
</comment>
<name>A0A2S5CLQ7_9GAMM</name>
<dbReference type="Pfam" id="PF01782">
    <property type="entry name" value="RimM"/>
    <property type="match status" value="1"/>
</dbReference>
<evidence type="ECO:0000256" key="3">
    <source>
        <dbReference type="ARBA" id="ARBA00022552"/>
    </source>
</evidence>
<evidence type="ECO:0000313" key="9">
    <source>
        <dbReference type="Proteomes" id="UP000237423"/>
    </source>
</evidence>
<comment type="subcellular location">
    <subcellularLocation>
        <location evidence="5">Cytoplasm</location>
    </subcellularLocation>
</comment>
<dbReference type="Proteomes" id="UP000237423">
    <property type="component" value="Unassembled WGS sequence"/>
</dbReference>
<gene>
    <name evidence="5" type="primary">rimM</name>
    <name evidence="8" type="ORF">AADEFJLK_02627</name>
</gene>
<proteinExistence type="inferred from homology"/>
<dbReference type="InterPro" id="IPR009000">
    <property type="entry name" value="Transl_B-barrel_sf"/>
</dbReference>
<comment type="caution">
    <text evidence="8">The sequence shown here is derived from an EMBL/GenBank/DDBJ whole genome shotgun (WGS) entry which is preliminary data.</text>
</comment>
<dbReference type="InterPro" id="IPR002676">
    <property type="entry name" value="RimM_N"/>
</dbReference>
<dbReference type="InterPro" id="IPR036976">
    <property type="entry name" value="RimM_N_sf"/>
</dbReference>
<protein>
    <recommendedName>
        <fullName evidence="5">Ribosome maturation factor RimM</fullName>
    </recommendedName>
</protein>
<dbReference type="Gene3D" id="2.40.30.60">
    <property type="entry name" value="RimM"/>
    <property type="match status" value="1"/>
</dbReference>
<dbReference type="SUPFAM" id="SSF50447">
    <property type="entry name" value="Translation proteins"/>
    <property type="match status" value="1"/>
</dbReference>
<keyword evidence="3 5" id="KW-0698">rRNA processing</keyword>
<dbReference type="SUPFAM" id="SSF50346">
    <property type="entry name" value="PRC-barrel domain"/>
    <property type="match status" value="1"/>
</dbReference>
<reference evidence="8 9" key="1">
    <citation type="submission" date="2017-11" db="EMBL/GenBank/DDBJ databases">
        <title>Draft Genome Sequence of Methylobacter psychrotolerans Sph1T, an Obligate Methanotroph from Low-Temperature Environments.</title>
        <authorList>
            <person name="Oshkin I.Y."/>
            <person name="Miroshnikov K."/>
            <person name="Belova S.E."/>
            <person name="Korzhenkov A."/>
            <person name="Toshchakov S.V."/>
            <person name="Dedysh S.N."/>
        </authorList>
    </citation>
    <scope>NUCLEOTIDE SEQUENCE [LARGE SCALE GENOMIC DNA]</scope>
    <source>
        <strain evidence="8 9">Sph1</strain>
    </source>
</reference>
<keyword evidence="2 5" id="KW-0690">Ribosome biogenesis</keyword>
<evidence type="ECO:0000259" key="6">
    <source>
        <dbReference type="Pfam" id="PF01782"/>
    </source>
</evidence>
<dbReference type="GO" id="GO:0006364">
    <property type="term" value="P:rRNA processing"/>
    <property type="evidence" value="ECO:0007669"/>
    <property type="project" value="UniProtKB-UniRule"/>
</dbReference>
<dbReference type="PANTHER" id="PTHR33692">
    <property type="entry name" value="RIBOSOME MATURATION FACTOR RIMM"/>
    <property type="match status" value="1"/>
</dbReference>